<feature type="transmembrane region" description="Helical" evidence="6">
    <location>
        <begin position="68"/>
        <end position="85"/>
    </location>
</feature>
<feature type="transmembrane region" description="Helical" evidence="6">
    <location>
        <begin position="303"/>
        <end position="328"/>
    </location>
</feature>
<feature type="transmembrane region" description="Helical" evidence="6">
    <location>
        <begin position="129"/>
        <end position="148"/>
    </location>
</feature>
<evidence type="ECO:0000313" key="7">
    <source>
        <dbReference type="EMBL" id="MFC7184362.1"/>
    </source>
</evidence>
<keyword evidence="2" id="KW-1003">Cell membrane</keyword>
<keyword evidence="8" id="KW-1185">Reference proteome</keyword>
<evidence type="ECO:0000313" key="8">
    <source>
        <dbReference type="Proteomes" id="UP001596435"/>
    </source>
</evidence>
<dbReference type="Proteomes" id="UP001596435">
    <property type="component" value="Unassembled WGS sequence"/>
</dbReference>
<gene>
    <name evidence="7" type="ORF">ACFQMG_32895</name>
</gene>
<name>A0ABW2G7I2_9ACTN</name>
<sequence>MSDTSSQTLAQAPAVAADTSAATAHGDNDRPVAALLGRIGPRRALVVAGWLLLLVPPFYVSGFWLQTGLFAMAAVVAAIGLNLLVGTAGQLSLGHAFFLAVGAYAYTWFAGTPHGSGLHPLSGLSLPPLVAFPAAVLLAGAAGALFSPISGRLRVMYLGVATLALVFLGQHIMLNATPVTGGFNGRAVPAMEVLGLPFDDSSPLTVLGVPFGGLERLWYFGLVLVLAAVLVARNLLRGRPGRALGALRDSEVAAAVMGVPAGRLRAAAFTVSSMYAGAAGALLALAYQRIVPDTFGLGLSMDYLAMIVIGGLGSVGGAAAGAVFVTVLPQLLGQYADKLPLVVAPGSTEPGLGAPEAARYLYGATLVLILLFAPGGLAGLRPNRLARPWRRGPLPAAALQTSAGTNLAGGETLKEQTP</sequence>
<keyword evidence="5 6" id="KW-0472">Membrane</keyword>
<comment type="caution">
    <text evidence="7">The sequence shown here is derived from an EMBL/GenBank/DDBJ whole genome shotgun (WGS) entry which is preliminary data.</text>
</comment>
<feature type="transmembrane region" description="Helical" evidence="6">
    <location>
        <begin position="217"/>
        <end position="236"/>
    </location>
</feature>
<organism evidence="7 8">
    <name type="scientific">Kitasatospora paranensis</name>
    <dbReference type="NCBI Taxonomy" id="258053"/>
    <lineage>
        <taxon>Bacteria</taxon>
        <taxon>Bacillati</taxon>
        <taxon>Actinomycetota</taxon>
        <taxon>Actinomycetes</taxon>
        <taxon>Kitasatosporales</taxon>
        <taxon>Streptomycetaceae</taxon>
        <taxon>Kitasatospora</taxon>
    </lineage>
</organism>
<keyword evidence="3 6" id="KW-0812">Transmembrane</keyword>
<evidence type="ECO:0000256" key="6">
    <source>
        <dbReference type="SAM" id="Phobius"/>
    </source>
</evidence>
<evidence type="ECO:0000256" key="1">
    <source>
        <dbReference type="ARBA" id="ARBA00004651"/>
    </source>
</evidence>
<dbReference type="InterPro" id="IPR043428">
    <property type="entry name" value="LivM-like"/>
</dbReference>
<feature type="transmembrane region" description="Helical" evidence="6">
    <location>
        <begin position="360"/>
        <end position="380"/>
    </location>
</feature>
<proteinExistence type="predicted"/>
<dbReference type="RefSeq" id="WP_380232729.1">
    <property type="nucleotide sequence ID" value="NZ_JBHSVH010000002.1"/>
</dbReference>
<evidence type="ECO:0000256" key="4">
    <source>
        <dbReference type="ARBA" id="ARBA00022989"/>
    </source>
</evidence>
<dbReference type="CDD" id="cd06581">
    <property type="entry name" value="TM_PBP1_LivM_like"/>
    <property type="match status" value="1"/>
</dbReference>
<comment type="subcellular location">
    <subcellularLocation>
        <location evidence="1">Cell membrane</location>
        <topology evidence="1">Multi-pass membrane protein</topology>
    </subcellularLocation>
</comment>
<dbReference type="PANTHER" id="PTHR30482:SF5">
    <property type="entry name" value="ABC TRANSPORTER PERMEASE PROTEIN"/>
    <property type="match status" value="1"/>
</dbReference>
<evidence type="ECO:0000256" key="5">
    <source>
        <dbReference type="ARBA" id="ARBA00023136"/>
    </source>
</evidence>
<feature type="transmembrane region" description="Helical" evidence="6">
    <location>
        <begin position="155"/>
        <end position="174"/>
    </location>
</feature>
<dbReference type="Pfam" id="PF02653">
    <property type="entry name" value="BPD_transp_2"/>
    <property type="match status" value="1"/>
</dbReference>
<dbReference type="InterPro" id="IPR001851">
    <property type="entry name" value="ABC_transp_permease"/>
</dbReference>
<keyword evidence="4 6" id="KW-1133">Transmembrane helix</keyword>
<evidence type="ECO:0000256" key="2">
    <source>
        <dbReference type="ARBA" id="ARBA00022475"/>
    </source>
</evidence>
<accession>A0ABW2G7I2</accession>
<reference evidence="8" key="1">
    <citation type="journal article" date="2019" name="Int. J. Syst. Evol. Microbiol.">
        <title>The Global Catalogue of Microorganisms (GCM) 10K type strain sequencing project: providing services to taxonomists for standard genome sequencing and annotation.</title>
        <authorList>
            <consortium name="The Broad Institute Genomics Platform"/>
            <consortium name="The Broad Institute Genome Sequencing Center for Infectious Disease"/>
            <person name="Wu L."/>
            <person name="Ma J."/>
        </authorList>
    </citation>
    <scope>NUCLEOTIDE SEQUENCE [LARGE SCALE GENOMIC DNA]</scope>
    <source>
        <strain evidence="8">CGMCC 1.12859</strain>
    </source>
</reference>
<dbReference type="PANTHER" id="PTHR30482">
    <property type="entry name" value="HIGH-AFFINITY BRANCHED-CHAIN AMINO ACID TRANSPORT SYSTEM PERMEASE"/>
    <property type="match status" value="1"/>
</dbReference>
<protein>
    <submittedName>
        <fullName evidence="7">Branched-chain amino acid ABC transporter permease</fullName>
    </submittedName>
</protein>
<feature type="transmembrane region" description="Helical" evidence="6">
    <location>
        <begin position="92"/>
        <end position="109"/>
    </location>
</feature>
<dbReference type="EMBL" id="JBHTAJ010000098">
    <property type="protein sequence ID" value="MFC7184362.1"/>
    <property type="molecule type" value="Genomic_DNA"/>
</dbReference>
<evidence type="ECO:0000256" key="3">
    <source>
        <dbReference type="ARBA" id="ARBA00022692"/>
    </source>
</evidence>